<accession>A0AAE0P5M1</accession>
<keyword evidence="2" id="KW-0732">Signal</keyword>
<reference evidence="3" key="1">
    <citation type="journal article" date="2023" name="Mol. Phylogenet. Evol.">
        <title>Genome-scale phylogeny and comparative genomics of the fungal order Sordariales.</title>
        <authorList>
            <person name="Hensen N."/>
            <person name="Bonometti L."/>
            <person name="Westerberg I."/>
            <person name="Brannstrom I.O."/>
            <person name="Guillou S."/>
            <person name="Cros-Aarteil S."/>
            <person name="Calhoun S."/>
            <person name="Haridas S."/>
            <person name="Kuo A."/>
            <person name="Mondo S."/>
            <person name="Pangilinan J."/>
            <person name="Riley R."/>
            <person name="LaButti K."/>
            <person name="Andreopoulos B."/>
            <person name="Lipzen A."/>
            <person name="Chen C."/>
            <person name="Yan M."/>
            <person name="Daum C."/>
            <person name="Ng V."/>
            <person name="Clum A."/>
            <person name="Steindorff A."/>
            <person name="Ohm R.A."/>
            <person name="Martin F."/>
            <person name="Silar P."/>
            <person name="Natvig D.O."/>
            <person name="Lalanne C."/>
            <person name="Gautier V."/>
            <person name="Ament-Velasquez S.L."/>
            <person name="Kruys A."/>
            <person name="Hutchinson M.I."/>
            <person name="Powell A.J."/>
            <person name="Barry K."/>
            <person name="Miller A.N."/>
            <person name="Grigoriev I.V."/>
            <person name="Debuchy R."/>
            <person name="Gladieux P."/>
            <person name="Hiltunen Thoren M."/>
            <person name="Johannesson H."/>
        </authorList>
    </citation>
    <scope>NUCLEOTIDE SEQUENCE</scope>
    <source>
        <strain evidence="3">CBS 232.78</strain>
    </source>
</reference>
<organism evidence="3 4">
    <name type="scientific">Podospora didyma</name>
    <dbReference type="NCBI Taxonomy" id="330526"/>
    <lineage>
        <taxon>Eukaryota</taxon>
        <taxon>Fungi</taxon>
        <taxon>Dikarya</taxon>
        <taxon>Ascomycota</taxon>
        <taxon>Pezizomycotina</taxon>
        <taxon>Sordariomycetes</taxon>
        <taxon>Sordariomycetidae</taxon>
        <taxon>Sordariales</taxon>
        <taxon>Podosporaceae</taxon>
        <taxon>Podospora</taxon>
    </lineage>
</organism>
<keyword evidence="1" id="KW-0472">Membrane</keyword>
<dbReference type="EMBL" id="JAULSW010000001">
    <property type="protein sequence ID" value="KAK3393873.1"/>
    <property type="molecule type" value="Genomic_DNA"/>
</dbReference>
<feature type="transmembrane region" description="Helical" evidence="1">
    <location>
        <begin position="146"/>
        <end position="164"/>
    </location>
</feature>
<sequence>MSRYSITSVLAVVLVGATLVSAISNITEAIPQLEDLAPLPSTGHPIKAGGQDWAHCCLLAVNASFQVNHDNATLEYSSRPFLNPTLVSASDFAIAATTAGGGSFPCGATFDGKNFEGAPEVRAPYSWCISTCDGWQVSHRGALTQWIGPLVGFILPCLAFCLNIPRRSKLRIPDWVFSPSPKNALPVLLFPVRLSAALFMVTADTVGWLCICFALAGPMLLSGVYETWIDMRLLWYLFQRIVDAAKTDQVLSMKLRAQLLLLVVVGNIDIAEGKERLFLDILRVADGLERTNDNRLQHVVHVKSRLSALSSSQPSFGSAVGAPVVFFVGAFIYNIIDVQTRLGDNDTAHALAFGMWWMTIPFLAIISSLLLASNNPGSLHGFLGVATRPTRTFTLFERAYGGPYEPVDLWNRGPNKMYWLQKIVEECESEPNTPNLSYASYPANYLAPDSGVPRPTSIEIKKEQLGKLKGKMQPGMMDWCVMLAAAIIPLAASFSLAFVTSYNTPRVGLACRSLTHLLYFVTQIAQMMLWMYWNRVVVDDERKPDKIGAFLGNSACLALKLLLGFLAAFIGIGGTLMQLIGVYRNCLCKIPVQYWLHKNDPGAYVLLGSNSAESIRNAQEVWTRTAGAATGILGAACALAWWLQRHLRSRYKALVENMEAHPSW</sequence>
<evidence type="ECO:0000256" key="2">
    <source>
        <dbReference type="SAM" id="SignalP"/>
    </source>
</evidence>
<feature type="chain" id="PRO_5042160854" description="Transmembrane protein" evidence="2">
    <location>
        <begin position="23"/>
        <end position="664"/>
    </location>
</feature>
<evidence type="ECO:0000256" key="1">
    <source>
        <dbReference type="SAM" id="Phobius"/>
    </source>
</evidence>
<feature type="transmembrane region" description="Helical" evidence="1">
    <location>
        <begin position="514"/>
        <end position="533"/>
    </location>
</feature>
<feature type="transmembrane region" description="Helical" evidence="1">
    <location>
        <begin position="554"/>
        <end position="577"/>
    </location>
</feature>
<proteinExistence type="predicted"/>
<comment type="caution">
    <text evidence="3">The sequence shown here is derived from an EMBL/GenBank/DDBJ whole genome shotgun (WGS) entry which is preliminary data.</text>
</comment>
<protein>
    <recommendedName>
        <fullName evidence="5">Transmembrane protein</fullName>
    </recommendedName>
</protein>
<evidence type="ECO:0000313" key="3">
    <source>
        <dbReference type="EMBL" id="KAK3393873.1"/>
    </source>
</evidence>
<feature type="transmembrane region" description="Helical" evidence="1">
    <location>
        <begin position="348"/>
        <end position="372"/>
    </location>
</feature>
<gene>
    <name evidence="3" type="ORF">B0H63DRAFT_505689</name>
</gene>
<dbReference type="Proteomes" id="UP001285441">
    <property type="component" value="Unassembled WGS sequence"/>
</dbReference>
<feature type="signal peptide" evidence="2">
    <location>
        <begin position="1"/>
        <end position="22"/>
    </location>
</feature>
<feature type="transmembrane region" description="Helical" evidence="1">
    <location>
        <begin position="621"/>
        <end position="643"/>
    </location>
</feature>
<feature type="transmembrane region" description="Helical" evidence="1">
    <location>
        <begin position="315"/>
        <end position="336"/>
    </location>
</feature>
<feature type="transmembrane region" description="Helical" evidence="1">
    <location>
        <begin position="479"/>
        <end position="502"/>
    </location>
</feature>
<evidence type="ECO:0008006" key="5">
    <source>
        <dbReference type="Google" id="ProtNLM"/>
    </source>
</evidence>
<evidence type="ECO:0000313" key="4">
    <source>
        <dbReference type="Proteomes" id="UP001285441"/>
    </source>
</evidence>
<keyword evidence="4" id="KW-1185">Reference proteome</keyword>
<dbReference type="AlphaFoldDB" id="A0AAE0P5M1"/>
<feature type="transmembrane region" description="Helical" evidence="1">
    <location>
        <begin position="206"/>
        <end position="225"/>
    </location>
</feature>
<keyword evidence="1" id="KW-0812">Transmembrane</keyword>
<feature type="transmembrane region" description="Helical" evidence="1">
    <location>
        <begin position="184"/>
        <end position="200"/>
    </location>
</feature>
<name>A0AAE0P5M1_9PEZI</name>
<keyword evidence="1" id="KW-1133">Transmembrane helix</keyword>
<reference evidence="3" key="2">
    <citation type="submission" date="2023-06" db="EMBL/GenBank/DDBJ databases">
        <authorList>
            <consortium name="Lawrence Berkeley National Laboratory"/>
            <person name="Haridas S."/>
            <person name="Hensen N."/>
            <person name="Bonometti L."/>
            <person name="Westerberg I."/>
            <person name="Brannstrom I.O."/>
            <person name="Guillou S."/>
            <person name="Cros-Aarteil S."/>
            <person name="Calhoun S."/>
            <person name="Kuo A."/>
            <person name="Mondo S."/>
            <person name="Pangilinan J."/>
            <person name="Riley R."/>
            <person name="LaButti K."/>
            <person name="Andreopoulos B."/>
            <person name="Lipzen A."/>
            <person name="Chen C."/>
            <person name="Yanf M."/>
            <person name="Daum C."/>
            <person name="Ng V."/>
            <person name="Clum A."/>
            <person name="Steindorff A."/>
            <person name="Ohm R."/>
            <person name="Martin F."/>
            <person name="Silar P."/>
            <person name="Natvig D."/>
            <person name="Lalanne C."/>
            <person name="Gautier V."/>
            <person name="Ament-velasquez S.L."/>
            <person name="Kruys A."/>
            <person name="Hutchinson M.I."/>
            <person name="Powell A.J."/>
            <person name="Barry K."/>
            <person name="Miller A.N."/>
            <person name="Grigoriev I.V."/>
            <person name="Debuchy R."/>
            <person name="Gladieux P."/>
            <person name="Thoren M.H."/>
            <person name="Johannesson H."/>
        </authorList>
    </citation>
    <scope>NUCLEOTIDE SEQUENCE</scope>
    <source>
        <strain evidence="3">CBS 232.78</strain>
    </source>
</reference>